<feature type="compositionally biased region" description="Polar residues" evidence="1">
    <location>
        <begin position="98"/>
        <end position="107"/>
    </location>
</feature>
<feature type="region of interest" description="Disordered" evidence="1">
    <location>
        <begin position="93"/>
        <end position="201"/>
    </location>
</feature>
<dbReference type="RefSeq" id="WP_377944575.1">
    <property type="nucleotide sequence ID" value="NZ_JBHUCX010000074.1"/>
</dbReference>
<evidence type="ECO:0000256" key="2">
    <source>
        <dbReference type="SAM" id="SignalP"/>
    </source>
</evidence>
<dbReference type="Proteomes" id="UP001597079">
    <property type="component" value="Unassembled WGS sequence"/>
</dbReference>
<reference evidence="4" key="1">
    <citation type="journal article" date="2019" name="Int. J. Syst. Evol. Microbiol.">
        <title>The Global Catalogue of Microorganisms (GCM) 10K type strain sequencing project: providing services to taxonomists for standard genome sequencing and annotation.</title>
        <authorList>
            <consortium name="The Broad Institute Genomics Platform"/>
            <consortium name="The Broad Institute Genome Sequencing Center for Infectious Disease"/>
            <person name="Wu L."/>
            <person name="Ma J."/>
        </authorList>
    </citation>
    <scope>NUCLEOTIDE SEQUENCE [LARGE SCALE GENOMIC DNA]</scope>
    <source>
        <strain evidence="4">CGMCC 1.12286</strain>
    </source>
</reference>
<evidence type="ECO:0000313" key="3">
    <source>
        <dbReference type="EMBL" id="MFD1676668.1"/>
    </source>
</evidence>
<accession>A0ABW4JM69</accession>
<organism evidence="3 4">
    <name type="scientific">Alicyclobacillus fodiniaquatilis</name>
    <dbReference type="NCBI Taxonomy" id="1661150"/>
    <lineage>
        <taxon>Bacteria</taxon>
        <taxon>Bacillati</taxon>
        <taxon>Bacillota</taxon>
        <taxon>Bacilli</taxon>
        <taxon>Bacillales</taxon>
        <taxon>Alicyclobacillaceae</taxon>
        <taxon>Alicyclobacillus</taxon>
    </lineage>
</organism>
<keyword evidence="2" id="KW-0732">Signal</keyword>
<dbReference type="EMBL" id="JBHUCX010000074">
    <property type="protein sequence ID" value="MFD1676668.1"/>
    <property type="molecule type" value="Genomic_DNA"/>
</dbReference>
<comment type="caution">
    <text evidence="3">The sequence shown here is derived from an EMBL/GenBank/DDBJ whole genome shotgun (WGS) entry which is preliminary data.</text>
</comment>
<keyword evidence="4" id="KW-1185">Reference proteome</keyword>
<feature type="chain" id="PRO_5045458234" evidence="2">
    <location>
        <begin position="28"/>
        <end position="332"/>
    </location>
</feature>
<protein>
    <submittedName>
        <fullName evidence="3">Uncharacterized protein</fullName>
    </submittedName>
</protein>
<feature type="compositionally biased region" description="Polar residues" evidence="1">
    <location>
        <begin position="135"/>
        <end position="150"/>
    </location>
</feature>
<evidence type="ECO:0000256" key="1">
    <source>
        <dbReference type="SAM" id="MobiDB-lite"/>
    </source>
</evidence>
<feature type="compositionally biased region" description="Low complexity" evidence="1">
    <location>
        <begin position="173"/>
        <end position="189"/>
    </location>
</feature>
<feature type="signal peptide" evidence="2">
    <location>
        <begin position="1"/>
        <end position="27"/>
    </location>
</feature>
<proteinExistence type="predicted"/>
<sequence length="332" mass="35910">MQKPVLLSMLSLFTAGILGTSAHVAYADCVIHTGTGHISQFFNKQQKQYHPHDKNEYMPPIKANTKKPANIDAKQAMTNLNQIVTQFEQAIDKYQQKAPPSSVQSRETTGEKSTENLPNTSPKARRSTDKIAPKANNTSGFARTNNTNDTIHIPTGVAPIHKEKNTTPAVSGTPKKAPAKKVATAPKSTGVTAPAKSTTPRWQTQLQNALTAYHTATNRDKAAQNQLSSVVQTYITNFSDLTATTDDTTLSAPEADVAQALTQLKNALGLQNQVEEQIAHLQQAAKQRQTSTMKTTLVQMAKNEQQKASDIAQAAATIQSVIQAMQNQASAQ</sequence>
<evidence type="ECO:0000313" key="4">
    <source>
        <dbReference type="Proteomes" id="UP001597079"/>
    </source>
</evidence>
<name>A0ABW4JM69_9BACL</name>
<gene>
    <name evidence="3" type="ORF">ACFSB2_18505</name>
</gene>